<dbReference type="GO" id="GO:0071555">
    <property type="term" value="P:cell wall organization"/>
    <property type="evidence" value="ECO:0007669"/>
    <property type="project" value="TreeGrafter"/>
</dbReference>
<proteinExistence type="inferred from homology"/>
<dbReference type="InterPro" id="IPR001460">
    <property type="entry name" value="PCN-bd_Tpept"/>
</dbReference>
<keyword evidence="6" id="KW-0131">Cell cycle</keyword>
<evidence type="ECO:0000256" key="3">
    <source>
        <dbReference type="ARBA" id="ARBA00023136"/>
    </source>
</evidence>
<comment type="caution">
    <text evidence="6">The sequence shown here is derived from an EMBL/GenBank/DDBJ whole genome shotgun (WGS) entry which is preliminary data.</text>
</comment>
<dbReference type="GO" id="GO:0008658">
    <property type="term" value="F:penicillin binding"/>
    <property type="evidence" value="ECO:0007669"/>
    <property type="project" value="InterPro"/>
</dbReference>
<evidence type="ECO:0000313" key="7">
    <source>
        <dbReference type="Proteomes" id="UP000280668"/>
    </source>
</evidence>
<accession>A0A3N2B994</accession>
<evidence type="ECO:0000259" key="5">
    <source>
        <dbReference type="Pfam" id="PF03717"/>
    </source>
</evidence>
<evidence type="ECO:0000256" key="1">
    <source>
        <dbReference type="ARBA" id="ARBA00004370"/>
    </source>
</evidence>
<dbReference type="SUPFAM" id="SSF56519">
    <property type="entry name" value="Penicillin binding protein dimerisation domain"/>
    <property type="match status" value="1"/>
</dbReference>
<dbReference type="AlphaFoldDB" id="A0A3N2B994"/>
<feature type="domain" description="Penicillin-binding protein transpeptidase" evidence="4">
    <location>
        <begin position="261"/>
        <end position="566"/>
    </location>
</feature>
<dbReference type="GO" id="GO:0051301">
    <property type="term" value="P:cell division"/>
    <property type="evidence" value="ECO:0007669"/>
    <property type="project" value="UniProtKB-KW"/>
</dbReference>
<dbReference type="EMBL" id="RKHK01000001">
    <property type="protein sequence ID" value="ROR71845.1"/>
    <property type="molecule type" value="Genomic_DNA"/>
</dbReference>
<dbReference type="Gene3D" id="3.40.710.10">
    <property type="entry name" value="DD-peptidase/beta-lactamase superfamily"/>
    <property type="match status" value="1"/>
</dbReference>
<dbReference type="Pfam" id="PF00905">
    <property type="entry name" value="Transpeptidase"/>
    <property type="match status" value="1"/>
</dbReference>
<dbReference type="RefSeq" id="WP_123302507.1">
    <property type="nucleotide sequence ID" value="NZ_RKHK01000001.1"/>
</dbReference>
<keyword evidence="3" id="KW-0472">Membrane</keyword>
<dbReference type="InterPro" id="IPR050515">
    <property type="entry name" value="Beta-lactam/transpept"/>
</dbReference>
<evidence type="ECO:0000313" key="6">
    <source>
        <dbReference type="EMBL" id="ROR71845.1"/>
    </source>
</evidence>
<dbReference type="Proteomes" id="UP000280668">
    <property type="component" value="Unassembled WGS sequence"/>
</dbReference>
<dbReference type="PANTHER" id="PTHR30627:SF1">
    <property type="entry name" value="PEPTIDOGLYCAN D,D-TRANSPEPTIDASE FTSI"/>
    <property type="match status" value="1"/>
</dbReference>
<keyword evidence="6" id="KW-0132">Cell division</keyword>
<sequence length="590" mass="61323">MSARSAVRAMDTRRRVALALVLAALLVFGGRLVQIQAVEGPVLAQEAQDLRTRTTTLAAPRGEILDASGEVLATSVTRYNVGVNQQLVRGFVPSDPDLAEEIGSGAAAAAALLAPVLGADPHELGARMVGESTFVYLARGLTPAEWREVSNLGIPGIEPERTSERVYPNGTTAGNVIGYVGREGHGLAGLELTMDELLTGEDGYRTVEIGKLGEVIPTGLREEVPARPGASVHSTIDRDLQNVAQEAIDSAVAEHGGQWGALIVEEIGTGRVLALADSGSVDPGNYQAWDPEDRGSRAISTPYEPGSTGKLPTFLLALEQGLIGPESSMTVPDRYTTSNGQTFRDNDDHPTLRLTATGALQMSSNTATVQLAEAMTDADRHAMFMDLGFGVRSGIELPGESSGIVHAHENWDGRTRYTTSFGQGISSTLLQNTSMAATIGNGGVYVPPRIVGGVTNPDGTYVPAEQPEGVEVASAEATEDLLAMMEYVVHPTGTGPQGAVPGYRVAAKTGTAQIPDGAGGLEGRLGSFVGVAPAEDPQLAIGVVVFQGSGPSYGGTVAGPAFAEVMGFALRDRGVPPSTEPTPELAIEVG</sequence>
<protein>
    <submittedName>
        <fullName evidence="6">Cell division protein FtsI (Penicillin-binding protein 3)</fullName>
    </submittedName>
</protein>
<keyword evidence="7" id="KW-1185">Reference proteome</keyword>
<dbReference type="InterPro" id="IPR005311">
    <property type="entry name" value="PBP_dimer"/>
</dbReference>
<dbReference type="GO" id="GO:0005886">
    <property type="term" value="C:plasma membrane"/>
    <property type="evidence" value="ECO:0007669"/>
    <property type="project" value="TreeGrafter"/>
</dbReference>
<dbReference type="OrthoDB" id="9789078at2"/>
<comment type="subcellular location">
    <subcellularLocation>
        <location evidence="1">Membrane</location>
    </subcellularLocation>
</comment>
<dbReference type="SUPFAM" id="SSF56601">
    <property type="entry name" value="beta-lactamase/transpeptidase-like"/>
    <property type="match status" value="1"/>
</dbReference>
<dbReference type="Pfam" id="PF03717">
    <property type="entry name" value="PBP_dimer"/>
    <property type="match status" value="1"/>
</dbReference>
<reference evidence="6 7" key="1">
    <citation type="submission" date="2018-11" db="EMBL/GenBank/DDBJ databases">
        <title>Sequencing the genomes of 1000 actinobacteria strains.</title>
        <authorList>
            <person name="Klenk H.-P."/>
        </authorList>
    </citation>
    <scope>NUCLEOTIDE SEQUENCE [LARGE SCALE GENOMIC DNA]</scope>
    <source>
        <strain evidence="6 7">DSM 11294</strain>
    </source>
</reference>
<dbReference type="InterPro" id="IPR012338">
    <property type="entry name" value="Beta-lactam/transpept-like"/>
</dbReference>
<evidence type="ECO:0000259" key="4">
    <source>
        <dbReference type="Pfam" id="PF00905"/>
    </source>
</evidence>
<comment type="similarity">
    <text evidence="2">Belongs to the transpeptidase family.</text>
</comment>
<name>A0A3N2B994_9MICO</name>
<dbReference type="PANTHER" id="PTHR30627">
    <property type="entry name" value="PEPTIDOGLYCAN D,D-TRANSPEPTIDASE"/>
    <property type="match status" value="1"/>
</dbReference>
<gene>
    <name evidence="6" type="ORF">EDD31_0183</name>
</gene>
<dbReference type="Gene3D" id="3.90.1310.10">
    <property type="entry name" value="Penicillin-binding protein 2a (Domain 2)"/>
    <property type="match status" value="1"/>
</dbReference>
<feature type="domain" description="Penicillin-binding protein dimerisation" evidence="5">
    <location>
        <begin position="58"/>
        <end position="217"/>
    </location>
</feature>
<organism evidence="6 7">
    <name type="scientific">Bogoriella caseilytica</name>
    <dbReference type="NCBI Taxonomy" id="56055"/>
    <lineage>
        <taxon>Bacteria</taxon>
        <taxon>Bacillati</taxon>
        <taxon>Actinomycetota</taxon>
        <taxon>Actinomycetes</taxon>
        <taxon>Micrococcales</taxon>
        <taxon>Bogoriellaceae</taxon>
        <taxon>Bogoriella</taxon>
    </lineage>
</organism>
<dbReference type="InterPro" id="IPR036138">
    <property type="entry name" value="PBP_dimer_sf"/>
</dbReference>
<dbReference type="Gene3D" id="3.30.450.330">
    <property type="match status" value="1"/>
</dbReference>
<evidence type="ECO:0000256" key="2">
    <source>
        <dbReference type="ARBA" id="ARBA00007171"/>
    </source>
</evidence>